<evidence type="ECO:0000313" key="3">
    <source>
        <dbReference type="Proteomes" id="UP000703269"/>
    </source>
</evidence>
<feature type="transmembrane region" description="Helical" evidence="1">
    <location>
        <begin position="68"/>
        <end position="92"/>
    </location>
</feature>
<comment type="caution">
    <text evidence="2">The sequence shown here is derived from an EMBL/GenBank/DDBJ whole genome shotgun (WGS) entry which is preliminary data.</text>
</comment>
<organism evidence="2 3">
    <name type="scientific">Phanerochaete sordida</name>
    <dbReference type="NCBI Taxonomy" id="48140"/>
    <lineage>
        <taxon>Eukaryota</taxon>
        <taxon>Fungi</taxon>
        <taxon>Dikarya</taxon>
        <taxon>Basidiomycota</taxon>
        <taxon>Agaricomycotina</taxon>
        <taxon>Agaricomycetes</taxon>
        <taxon>Polyporales</taxon>
        <taxon>Phanerochaetaceae</taxon>
        <taxon>Phanerochaete</taxon>
    </lineage>
</organism>
<protein>
    <submittedName>
        <fullName evidence="2">Uncharacterized protein</fullName>
    </submittedName>
</protein>
<keyword evidence="1" id="KW-0472">Membrane</keyword>
<name>A0A9P3L9R0_9APHY</name>
<feature type="transmembrane region" description="Helical" evidence="1">
    <location>
        <begin position="258"/>
        <end position="277"/>
    </location>
</feature>
<dbReference type="Proteomes" id="UP000703269">
    <property type="component" value="Unassembled WGS sequence"/>
</dbReference>
<dbReference type="EMBL" id="BPQB01000006">
    <property type="protein sequence ID" value="GJE87400.1"/>
    <property type="molecule type" value="Genomic_DNA"/>
</dbReference>
<proteinExistence type="predicted"/>
<dbReference type="OrthoDB" id="3357408at2759"/>
<feature type="transmembrane region" description="Helical" evidence="1">
    <location>
        <begin position="228"/>
        <end position="252"/>
    </location>
</feature>
<feature type="transmembrane region" description="Helical" evidence="1">
    <location>
        <begin position="116"/>
        <end position="140"/>
    </location>
</feature>
<reference evidence="2 3" key="1">
    <citation type="submission" date="2021-08" db="EMBL/GenBank/DDBJ databases">
        <title>Draft Genome Sequence of Phanerochaete sordida strain YK-624.</title>
        <authorList>
            <person name="Mori T."/>
            <person name="Dohra H."/>
            <person name="Suzuki T."/>
            <person name="Kawagishi H."/>
            <person name="Hirai H."/>
        </authorList>
    </citation>
    <scope>NUCLEOTIDE SEQUENCE [LARGE SCALE GENOMIC DNA]</scope>
    <source>
        <strain evidence="2 3">YK-624</strain>
    </source>
</reference>
<keyword evidence="1" id="KW-1133">Transmembrane helix</keyword>
<keyword evidence="3" id="KW-1185">Reference proteome</keyword>
<gene>
    <name evidence="2" type="ORF">PsYK624_034830</name>
</gene>
<evidence type="ECO:0000256" key="1">
    <source>
        <dbReference type="SAM" id="Phobius"/>
    </source>
</evidence>
<keyword evidence="1" id="KW-0812">Transmembrane</keyword>
<sequence length="345" mass="37534">MSVPPASYDISVSKAFLVGAWVEGPLLGVKCGSYCNLTYGMRLKHHSIAMYVAYIRMLFRSSSSYTRVLITIATVQMVVAVAHYSTLLVYLIDGLIDHTNDLGGSDVWFANPTRPLFVTVSFFYVTNVMIGDAIVAWRCYMVWGRGRMIGSILLILNIAAIVVGYVSLSGIASLETSEDVFVNYRMMTASFALSVAIQTTATVAIVWKIYRDTAWKYASTGTKGRLAVTWIVVESGVLLSVTTAFLLGTFVVHMNAGFVMGCFLAEMSFMVPTSIIIRSRMKRSGSGIDTLPLPRYSLRHAQPIELIRRCGHLESFGSVSATEGTIAIASTIAAAKSDAHAPLTA</sequence>
<feature type="transmembrane region" description="Helical" evidence="1">
    <location>
        <begin position="186"/>
        <end position="207"/>
    </location>
</feature>
<evidence type="ECO:0000313" key="2">
    <source>
        <dbReference type="EMBL" id="GJE87400.1"/>
    </source>
</evidence>
<dbReference type="AlphaFoldDB" id="A0A9P3L9R0"/>
<accession>A0A9P3L9R0</accession>
<feature type="transmembrane region" description="Helical" evidence="1">
    <location>
        <begin position="152"/>
        <end position="174"/>
    </location>
</feature>